<evidence type="ECO:0000259" key="4">
    <source>
        <dbReference type="Pfam" id="PF18201"/>
    </source>
</evidence>
<dbReference type="InterPro" id="IPR041442">
    <property type="entry name" value="PIH1D1/2/3_CS-like"/>
</dbReference>
<reference evidence="5 6" key="1">
    <citation type="submission" date="2024-10" db="EMBL/GenBank/DDBJ databases">
        <title>Updated reference genomes for cyclostephanoid diatoms.</title>
        <authorList>
            <person name="Roberts W.R."/>
            <person name="Alverson A.J."/>
        </authorList>
    </citation>
    <scope>NUCLEOTIDE SEQUENCE [LARGE SCALE GENOMIC DNA]</scope>
    <source>
        <strain evidence="5 6">AJA010-31</strain>
    </source>
</reference>
<dbReference type="Pfam" id="PF08190">
    <property type="entry name" value="PIH1"/>
    <property type="match status" value="1"/>
</dbReference>
<dbReference type="PANTHER" id="PTHR22997">
    <property type="entry name" value="PIH1 DOMAIN-CONTAINING PROTEIN 1"/>
    <property type="match status" value="1"/>
</dbReference>
<dbReference type="Proteomes" id="UP001530400">
    <property type="component" value="Unassembled WGS sequence"/>
</dbReference>
<evidence type="ECO:0000313" key="5">
    <source>
        <dbReference type="EMBL" id="KAL3765789.1"/>
    </source>
</evidence>
<dbReference type="PANTHER" id="PTHR22997:SF0">
    <property type="entry name" value="PIH1 DOMAIN-CONTAINING PROTEIN 1"/>
    <property type="match status" value="1"/>
</dbReference>
<dbReference type="Pfam" id="PF18201">
    <property type="entry name" value="PIH1_CS"/>
    <property type="match status" value="1"/>
</dbReference>
<organism evidence="5 6">
    <name type="scientific">Cyclotella atomus</name>
    <dbReference type="NCBI Taxonomy" id="382360"/>
    <lineage>
        <taxon>Eukaryota</taxon>
        <taxon>Sar</taxon>
        <taxon>Stramenopiles</taxon>
        <taxon>Ochrophyta</taxon>
        <taxon>Bacillariophyta</taxon>
        <taxon>Coscinodiscophyceae</taxon>
        <taxon>Thalassiosirophycidae</taxon>
        <taxon>Stephanodiscales</taxon>
        <taxon>Stephanodiscaceae</taxon>
        <taxon>Cyclotella</taxon>
    </lineage>
</organism>
<comment type="caution">
    <text evidence="5">The sequence shown here is derived from an EMBL/GenBank/DDBJ whole genome shotgun (WGS) entry which is preliminary data.</text>
</comment>
<evidence type="ECO:0000256" key="2">
    <source>
        <dbReference type="ARBA" id="ARBA00040540"/>
    </source>
</evidence>
<protein>
    <recommendedName>
        <fullName evidence="2">PIH1 domain-containing protein 1</fullName>
    </recommendedName>
</protein>
<sequence length="361" mass="40412">MIMSESKDIELTKEEAKQLEQAFNDKSFRQLLSEYVTELSDPKNREETEGNFCIDDEARHTYIRQLEEQNELPDGKVLIRPKRGFVVKCFQKKNRDESKSKIFLNLVYSDEVSKPTSQPSSAGKNWAVPFALGHVRMELDNSNTLVPTFDCCFHTLALEYAHGSKAFCNLIVDIAKDAVQKSFEASGEETIILSGYKILKGVQYKTGSTPNAIMVSAEKQQHAPSNAIDKCINKKDAKVQDEAAAAAESCAAKKDSSPIVPPFKIVERGNFDIADHTTMTTKPISRKPKDVIVHISLEINSITDIDLDVSERTLALNSVNDAATKYHLEVRLPYRVNSKHGSAKYDKEQSKLIVTLPLIEE</sequence>
<feature type="domain" description="PIH1 N-terminal" evidence="3">
    <location>
        <begin position="40"/>
        <end position="206"/>
    </location>
</feature>
<evidence type="ECO:0000256" key="1">
    <source>
        <dbReference type="ARBA" id="ARBA00008511"/>
    </source>
</evidence>
<proteinExistence type="inferred from homology"/>
<gene>
    <name evidence="5" type="ORF">ACHAWO_011736</name>
</gene>
<evidence type="ECO:0000313" key="6">
    <source>
        <dbReference type="Proteomes" id="UP001530400"/>
    </source>
</evidence>
<dbReference type="InterPro" id="IPR050734">
    <property type="entry name" value="PIH1/Kintoun_subfamily"/>
</dbReference>
<feature type="domain" description="PIH1D1/2/3 CS-like" evidence="4">
    <location>
        <begin position="260"/>
        <end position="358"/>
    </location>
</feature>
<keyword evidence="6" id="KW-1185">Reference proteome</keyword>
<dbReference type="AlphaFoldDB" id="A0ABD3MPG3"/>
<dbReference type="InterPro" id="IPR012981">
    <property type="entry name" value="PIH1_N"/>
</dbReference>
<comment type="similarity">
    <text evidence="1">Belongs to the PIH1 family.</text>
</comment>
<evidence type="ECO:0000259" key="3">
    <source>
        <dbReference type="Pfam" id="PF08190"/>
    </source>
</evidence>
<accession>A0ABD3MPG3</accession>
<dbReference type="EMBL" id="JALLPJ020001396">
    <property type="protein sequence ID" value="KAL3765789.1"/>
    <property type="molecule type" value="Genomic_DNA"/>
</dbReference>
<name>A0ABD3MPG3_9STRA</name>